<dbReference type="InterPro" id="IPR053134">
    <property type="entry name" value="RNA-dir_DNA_polymerase"/>
</dbReference>
<dbReference type="Pfam" id="PF00078">
    <property type="entry name" value="RVT_1"/>
    <property type="match status" value="1"/>
</dbReference>
<reference evidence="3" key="1">
    <citation type="journal article" date="2019" name="Plant Biotechnol. J.">
        <title>Genome sequencing of the Australian wild diploid species Gossypium australe highlights disease resistance and delayed gland morphogenesis.</title>
        <authorList>
            <person name="Cai Y."/>
            <person name="Cai X."/>
            <person name="Wang Q."/>
            <person name="Wang P."/>
            <person name="Zhang Y."/>
            <person name="Cai C."/>
            <person name="Xu Y."/>
            <person name="Wang K."/>
            <person name="Zhou Z."/>
            <person name="Wang C."/>
            <person name="Geng S."/>
            <person name="Li B."/>
            <person name="Dong Q."/>
            <person name="Hou Y."/>
            <person name="Wang H."/>
            <person name="Ai P."/>
            <person name="Liu Z."/>
            <person name="Yi F."/>
            <person name="Sun M."/>
            <person name="An G."/>
            <person name="Cheng J."/>
            <person name="Zhang Y."/>
            <person name="Shi Q."/>
            <person name="Xie Y."/>
            <person name="Shi X."/>
            <person name="Chang Y."/>
            <person name="Huang F."/>
            <person name="Chen Y."/>
            <person name="Hong S."/>
            <person name="Mi L."/>
            <person name="Sun Q."/>
            <person name="Zhang L."/>
            <person name="Zhou B."/>
            <person name="Peng R."/>
            <person name="Zhang X."/>
            <person name="Liu F."/>
        </authorList>
    </citation>
    <scope>NUCLEOTIDE SEQUENCE [LARGE SCALE GENOMIC DNA]</scope>
    <source>
        <strain evidence="3">cv. PA1801</strain>
    </source>
</reference>
<dbReference type="PANTHER" id="PTHR24559:SF444">
    <property type="entry name" value="REVERSE TRANSCRIPTASE DOMAIN-CONTAINING PROTEIN"/>
    <property type="match status" value="1"/>
</dbReference>
<feature type="domain" description="Reverse transcriptase" evidence="1">
    <location>
        <begin position="2"/>
        <end position="77"/>
    </location>
</feature>
<accession>A0A5B6WU08</accession>
<keyword evidence="3" id="KW-1185">Reference proteome</keyword>
<name>A0A5B6WU08_9ROSI</name>
<protein>
    <submittedName>
        <fullName evidence="2">RNA-directed DNA polymerase-like protein</fullName>
    </submittedName>
</protein>
<dbReference type="Proteomes" id="UP000325315">
    <property type="component" value="Unassembled WGS sequence"/>
</dbReference>
<dbReference type="EMBL" id="SMMG02000002">
    <property type="protein sequence ID" value="KAA3484554.1"/>
    <property type="molecule type" value="Genomic_DNA"/>
</dbReference>
<keyword evidence="2" id="KW-0808">Transferase</keyword>
<dbReference type="SUPFAM" id="SSF56672">
    <property type="entry name" value="DNA/RNA polymerases"/>
    <property type="match status" value="1"/>
</dbReference>
<keyword evidence="2" id="KW-0695">RNA-directed DNA polymerase</keyword>
<sequence>MRLCIDYRQLNNVTVKNKYPLPRIDDLFDQLKEATVFSKIDLRFGYYQLRVKEQDVPKTTFRTRYGHYEFLVMPFGHGRVPWPCDIYEVMTPETKCQGFCTRAKTRACHGRVRDMGVCQKHEARTETEARTRLWTKLNNSTNILVPSIAKLARGSWDVGVRITLSTTLWYSKKRIKVWMPWLWIIEVLYFHEVCCIDVV</sequence>
<dbReference type="PANTHER" id="PTHR24559">
    <property type="entry name" value="TRANSPOSON TY3-I GAG-POL POLYPROTEIN"/>
    <property type="match status" value="1"/>
</dbReference>
<dbReference type="OrthoDB" id="981817at2759"/>
<dbReference type="InterPro" id="IPR043128">
    <property type="entry name" value="Rev_trsase/Diguanyl_cyclase"/>
</dbReference>
<comment type="caution">
    <text evidence="2">The sequence shown here is derived from an EMBL/GenBank/DDBJ whole genome shotgun (WGS) entry which is preliminary data.</text>
</comment>
<dbReference type="InterPro" id="IPR043502">
    <property type="entry name" value="DNA/RNA_pol_sf"/>
</dbReference>
<dbReference type="AlphaFoldDB" id="A0A5B6WU08"/>
<organism evidence="2 3">
    <name type="scientific">Gossypium australe</name>
    <dbReference type="NCBI Taxonomy" id="47621"/>
    <lineage>
        <taxon>Eukaryota</taxon>
        <taxon>Viridiplantae</taxon>
        <taxon>Streptophyta</taxon>
        <taxon>Embryophyta</taxon>
        <taxon>Tracheophyta</taxon>
        <taxon>Spermatophyta</taxon>
        <taxon>Magnoliopsida</taxon>
        <taxon>eudicotyledons</taxon>
        <taxon>Gunneridae</taxon>
        <taxon>Pentapetalae</taxon>
        <taxon>rosids</taxon>
        <taxon>malvids</taxon>
        <taxon>Malvales</taxon>
        <taxon>Malvaceae</taxon>
        <taxon>Malvoideae</taxon>
        <taxon>Gossypium</taxon>
    </lineage>
</organism>
<dbReference type="InterPro" id="IPR000477">
    <property type="entry name" value="RT_dom"/>
</dbReference>
<dbReference type="Gene3D" id="3.30.70.270">
    <property type="match status" value="1"/>
</dbReference>
<gene>
    <name evidence="2" type="ORF">EPI10_006630</name>
</gene>
<keyword evidence="2" id="KW-0548">Nucleotidyltransferase</keyword>
<dbReference type="CDD" id="cd01647">
    <property type="entry name" value="RT_LTR"/>
    <property type="match status" value="1"/>
</dbReference>
<evidence type="ECO:0000313" key="3">
    <source>
        <dbReference type="Proteomes" id="UP000325315"/>
    </source>
</evidence>
<dbReference type="Gene3D" id="3.10.10.10">
    <property type="entry name" value="HIV Type 1 Reverse Transcriptase, subunit A, domain 1"/>
    <property type="match status" value="1"/>
</dbReference>
<dbReference type="GO" id="GO:0003964">
    <property type="term" value="F:RNA-directed DNA polymerase activity"/>
    <property type="evidence" value="ECO:0007669"/>
    <property type="project" value="UniProtKB-KW"/>
</dbReference>
<evidence type="ECO:0000313" key="2">
    <source>
        <dbReference type="EMBL" id="KAA3484554.1"/>
    </source>
</evidence>
<proteinExistence type="predicted"/>
<evidence type="ECO:0000259" key="1">
    <source>
        <dbReference type="Pfam" id="PF00078"/>
    </source>
</evidence>